<organism evidence="5 6">
    <name type="scientific">Sinanodonta woodiana</name>
    <name type="common">Chinese pond mussel</name>
    <name type="synonym">Anodonta woodiana</name>
    <dbReference type="NCBI Taxonomy" id="1069815"/>
    <lineage>
        <taxon>Eukaryota</taxon>
        <taxon>Metazoa</taxon>
        <taxon>Spiralia</taxon>
        <taxon>Lophotrochozoa</taxon>
        <taxon>Mollusca</taxon>
        <taxon>Bivalvia</taxon>
        <taxon>Autobranchia</taxon>
        <taxon>Heteroconchia</taxon>
        <taxon>Palaeoheterodonta</taxon>
        <taxon>Unionida</taxon>
        <taxon>Unionoidea</taxon>
        <taxon>Unionidae</taxon>
        <taxon>Unioninae</taxon>
        <taxon>Sinanodonta</taxon>
    </lineage>
</organism>
<evidence type="ECO:0000259" key="4">
    <source>
        <dbReference type="PROSITE" id="PS01180"/>
    </source>
</evidence>
<dbReference type="Gene3D" id="2.60.120.290">
    <property type="entry name" value="Spermadhesin, CUB domain"/>
    <property type="match status" value="1"/>
</dbReference>
<protein>
    <recommendedName>
        <fullName evidence="4">CUB domain-containing protein</fullName>
    </recommendedName>
</protein>
<evidence type="ECO:0000256" key="3">
    <source>
        <dbReference type="SAM" id="Phobius"/>
    </source>
</evidence>
<sequence>MMFSFGPPVGPLGLTAVQVFVGLTVLLVIFENAIVVRNRRKGMASNNITCGEPPSTLGDLIFYQQQEDAAFYVCPAASVYSNVPLDCPIIYCQSNGTFSTPDVATYQSQCAPVKDSQTVVKTSGVITSPNHPGNYFPLLNFTSIAWSIMTPGSNLVFRMEDFDIDATTVLNLICGVRSTYFFQANESTLLGQEFTCNRSCAVLSMASAAGPGGRGFSISFRTQ</sequence>
<dbReference type="Proteomes" id="UP001634394">
    <property type="component" value="Unassembled WGS sequence"/>
</dbReference>
<evidence type="ECO:0000256" key="2">
    <source>
        <dbReference type="PROSITE-ProRule" id="PRU00059"/>
    </source>
</evidence>
<dbReference type="AlphaFoldDB" id="A0ABD3X9V2"/>
<dbReference type="EMBL" id="JBJQND010000003">
    <property type="protein sequence ID" value="KAL3883037.1"/>
    <property type="molecule type" value="Genomic_DNA"/>
</dbReference>
<gene>
    <name evidence="5" type="ORF">ACJMK2_029332</name>
</gene>
<evidence type="ECO:0000313" key="6">
    <source>
        <dbReference type="Proteomes" id="UP001634394"/>
    </source>
</evidence>
<keyword evidence="6" id="KW-1185">Reference proteome</keyword>
<dbReference type="InterPro" id="IPR000859">
    <property type="entry name" value="CUB_dom"/>
</dbReference>
<keyword evidence="3" id="KW-0472">Membrane</keyword>
<keyword evidence="3" id="KW-0812">Transmembrane</keyword>
<reference evidence="5 6" key="1">
    <citation type="submission" date="2024-11" db="EMBL/GenBank/DDBJ databases">
        <title>Chromosome-level genome assembly of the freshwater bivalve Anodonta woodiana.</title>
        <authorList>
            <person name="Chen X."/>
        </authorList>
    </citation>
    <scope>NUCLEOTIDE SEQUENCE [LARGE SCALE GENOMIC DNA]</scope>
    <source>
        <strain evidence="5">MN2024</strain>
        <tissue evidence="5">Gills</tissue>
    </source>
</reference>
<feature type="domain" description="CUB" evidence="4">
    <location>
        <begin position="110"/>
        <end position="223"/>
    </location>
</feature>
<dbReference type="SUPFAM" id="SSF49854">
    <property type="entry name" value="Spermadhesin, CUB domain"/>
    <property type="match status" value="1"/>
</dbReference>
<accession>A0ABD3X9V2</accession>
<feature type="transmembrane region" description="Helical" evidence="3">
    <location>
        <begin position="12"/>
        <end position="35"/>
    </location>
</feature>
<comment type="caution">
    <text evidence="2">Lacks conserved residue(s) required for the propagation of feature annotation.</text>
</comment>
<dbReference type="InterPro" id="IPR035914">
    <property type="entry name" value="Sperma_CUB_dom_sf"/>
</dbReference>
<name>A0ABD3X9V2_SINWO</name>
<keyword evidence="1" id="KW-1015">Disulfide bond</keyword>
<evidence type="ECO:0000313" key="5">
    <source>
        <dbReference type="EMBL" id="KAL3883037.1"/>
    </source>
</evidence>
<keyword evidence="3" id="KW-1133">Transmembrane helix</keyword>
<comment type="caution">
    <text evidence="5">The sequence shown here is derived from an EMBL/GenBank/DDBJ whole genome shotgun (WGS) entry which is preliminary data.</text>
</comment>
<dbReference type="PROSITE" id="PS01180">
    <property type="entry name" value="CUB"/>
    <property type="match status" value="1"/>
</dbReference>
<proteinExistence type="predicted"/>
<evidence type="ECO:0000256" key="1">
    <source>
        <dbReference type="ARBA" id="ARBA00023157"/>
    </source>
</evidence>